<dbReference type="SUPFAM" id="SSF55874">
    <property type="entry name" value="ATPase domain of HSP90 chaperone/DNA topoisomerase II/histidine kinase"/>
    <property type="match status" value="1"/>
</dbReference>
<dbReference type="InterPro" id="IPR036097">
    <property type="entry name" value="HisK_dim/P_sf"/>
</dbReference>
<dbReference type="CDD" id="cd00082">
    <property type="entry name" value="HisKA"/>
    <property type="match status" value="1"/>
</dbReference>
<dbReference type="PROSITE" id="PS50885">
    <property type="entry name" value="HAMP"/>
    <property type="match status" value="1"/>
</dbReference>
<feature type="domain" description="Histidine kinase" evidence="11">
    <location>
        <begin position="133"/>
        <end position="338"/>
    </location>
</feature>
<dbReference type="InterPro" id="IPR036890">
    <property type="entry name" value="HATPase_C_sf"/>
</dbReference>
<feature type="transmembrane region" description="Helical" evidence="10">
    <location>
        <begin position="15"/>
        <end position="37"/>
    </location>
</feature>
<feature type="transmembrane region" description="Helical" evidence="10">
    <location>
        <begin position="49"/>
        <end position="69"/>
    </location>
</feature>
<evidence type="ECO:0000256" key="9">
    <source>
        <dbReference type="ARBA" id="ARBA00022840"/>
    </source>
</evidence>
<dbReference type="PANTHER" id="PTHR44936">
    <property type="entry name" value="SENSOR PROTEIN CREC"/>
    <property type="match status" value="1"/>
</dbReference>
<dbReference type="InterPro" id="IPR003660">
    <property type="entry name" value="HAMP_dom"/>
</dbReference>
<keyword evidence="5" id="KW-0597">Phosphoprotein</keyword>
<dbReference type="EC" id="2.7.13.3" evidence="3"/>
<evidence type="ECO:0000256" key="10">
    <source>
        <dbReference type="SAM" id="Phobius"/>
    </source>
</evidence>
<feature type="domain" description="HAMP" evidence="12">
    <location>
        <begin position="71"/>
        <end position="125"/>
    </location>
</feature>
<protein>
    <recommendedName>
        <fullName evidence="3">histidine kinase</fullName>
        <ecNumber evidence="3">2.7.13.3</ecNumber>
    </recommendedName>
</protein>
<evidence type="ECO:0000259" key="12">
    <source>
        <dbReference type="PROSITE" id="PS50885"/>
    </source>
</evidence>
<gene>
    <name evidence="13" type="ORF">GA0061101_104304</name>
</gene>
<dbReference type="InterPro" id="IPR050980">
    <property type="entry name" value="2C_sensor_his_kinase"/>
</dbReference>
<accession>A0A1C3V6K0</accession>
<evidence type="ECO:0000313" key="14">
    <source>
        <dbReference type="Proteomes" id="UP000199205"/>
    </source>
</evidence>
<dbReference type="Pfam" id="PF00512">
    <property type="entry name" value="HisKA"/>
    <property type="match status" value="1"/>
</dbReference>
<dbReference type="Proteomes" id="UP000199205">
    <property type="component" value="Unassembled WGS sequence"/>
</dbReference>
<evidence type="ECO:0000259" key="11">
    <source>
        <dbReference type="PROSITE" id="PS50109"/>
    </source>
</evidence>
<evidence type="ECO:0000256" key="2">
    <source>
        <dbReference type="ARBA" id="ARBA00004651"/>
    </source>
</evidence>
<comment type="subcellular location">
    <subcellularLocation>
        <location evidence="2">Cell membrane</location>
        <topology evidence="2">Multi-pass membrane protein</topology>
    </subcellularLocation>
</comment>
<dbReference type="Gene3D" id="3.30.565.10">
    <property type="entry name" value="Histidine kinase-like ATPase, C-terminal domain"/>
    <property type="match status" value="1"/>
</dbReference>
<evidence type="ECO:0000313" key="13">
    <source>
        <dbReference type="EMBL" id="SCB23392.1"/>
    </source>
</evidence>
<evidence type="ECO:0000256" key="8">
    <source>
        <dbReference type="ARBA" id="ARBA00022777"/>
    </source>
</evidence>
<reference evidence="13 14" key="1">
    <citation type="submission" date="2016-08" db="EMBL/GenBank/DDBJ databases">
        <authorList>
            <person name="Seilhamer J.J."/>
        </authorList>
    </citation>
    <scope>NUCLEOTIDE SEQUENCE [LARGE SCALE GENOMIC DNA]</scope>
    <source>
        <strain evidence="13 14">P1-7</strain>
    </source>
</reference>
<dbReference type="EMBL" id="FMAF01000004">
    <property type="protein sequence ID" value="SCB23392.1"/>
    <property type="molecule type" value="Genomic_DNA"/>
</dbReference>
<proteinExistence type="predicted"/>
<dbReference type="GO" id="GO:0005886">
    <property type="term" value="C:plasma membrane"/>
    <property type="evidence" value="ECO:0007669"/>
    <property type="project" value="UniProtKB-SubCell"/>
</dbReference>
<keyword evidence="6" id="KW-0808">Transferase</keyword>
<dbReference type="PANTHER" id="PTHR44936:SF10">
    <property type="entry name" value="SENSOR PROTEIN RSTB"/>
    <property type="match status" value="1"/>
</dbReference>
<dbReference type="InterPro" id="IPR003661">
    <property type="entry name" value="HisK_dim/P_dom"/>
</dbReference>
<dbReference type="CDD" id="cd00075">
    <property type="entry name" value="HATPase"/>
    <property type="match status" value="1"/>
</dbReference>
<dbReference type="GO" id="GO:0005524">
    <property type="term" value="F:ATP binding"/>
    <property type="evidence" value="ECO:0007669"/>
    <property type="project" value="UniProtKB-KW"/>
</dbReference>
<evidence type="ECO:0000256" key="4">
    <source>
        <dbReference type="ARBA" id="ARBA00022475"/>
    </source>
</evidence>
<keyword evidence="10" id="KW-0472">Membrane</keyword>
<dbReference type="SMART" id="SM00387">
    <property type="entry name" value="HATPase_c"/>
    <property type="match status" value="1"/>
</dbReference>
<keyword evidence="10" id="KW-0812">Transmembrane</keyword>
<keyword evidence="7" id="KW-0547">Nucleotide-binding</keyword>
<keyword evidence="10" id="KW-1133">Transmembrane helix</keyword>
<dbReference type="AlphaFoldDB" id="A0A1C3V6K0"/>
<comment type="catalytic activity">
    <reaction evidence="1">
        <text>ATP + protein L-histidine = ADP + protein N-phospho-L-histidine.</text>
        <dbReference type="EC" id="2.7.13.3"/>
    </reaction>
</comment>
<evidence type="ECO:0000256" key="6">
    <source>
        <dbReference type="ARBA" id="ARBA00022679"/>
    </source>
</evidence>
<dbReference type="SUPFAM" id="SSF47384">
    <property type="entry name" value="Homodimeric domain of signal transducing histidine kinase"/>
    <property type="match status" value="1"/>
</dbReference>
<dbReference type="PROSITE" id="PS50109">
    <property type="entry name" value="HIS_KIN"/>
    <property type="match status" value="1"/>
</dbReference>
<name>A0A1C3V6K0_9HYPH</name>
<evidence type="ECO:0000256" key="3">
    <source>
        <dbReference type="ARBA" id="ARBA00012438"/>
    </source>
</evidence>
<keyword evidence="4" id="KW-1003">Cell membrane</keyword>
<dbReference type="InterPro" id="IPR004358">
    <property type="entry name" value="Sig_transdc_His_kin-like_C"/>
</dbReference>
<dbReference type="InterPro" id="IPR003594">
    <property type="entry name" value="HATPase_dom"/>
</dbReference>
<keyword evidence="8 13" id="KW-0418">Kinase</keyword>
<dbReference type="Gene3D" id="1.10.287.130">
    <property type="match status" value="1"/>
</dbReference>
<dbReference type="SMART" id="SM00388">
    <property type="entry name" value="HisKA"/>
    <property type="match status" value="1"/>
</dbReference>
<sequence>MMRSPLVKPKWRPPLYLIVYAVLLTVMTLPVLTVIWFRAVRAASGAMAPAEIATLAVVLVLTLVVAYVLTRTLTVPINALIARTEEIARGGRAAIRPLDNYGTREVATLSQSFLDLAGKLVDHSDHVRSFAAHVSHELKSPLTSIKGAAELLRDDDDDNPMSQAQRNHFLANIIADTERLDTLLSRLRDLAKAELPSEPGLTNIEDIVAQLARNFRQLAVIDDGNTESAIALPSEVAGIIFANLAENASQNGATILGIKSAPDGRKLTIEIRDNGSGIAEGNRERIFEPFFSTRREEGGTGMGLGIVRAMLASHGGSIELLESGDDGTTFQIILPHVS</sequence>
<evidence type="ECO:0000256" key="1">
    <source>
        <dbReference type="ARBA" id="ARBA00000085"/>
    </source>
</evidence>
<keyword evidence="9" id="KW-0067">ATP-binding</keyword>
<evidence type="ECO:0000256" key="5">
    <source>
        <dbReference type="ARBA" id="ARBA00022553"/>
    </source>
</evidence>
<dbReference type="Gene3D" id="6.10.340.10">
    <property type="match status" value="1"/>
</dbReference>
<organism evidence="13 14">
    <name type="scientific">Rhizobium lusitanum</name>
    <dbReference type="NCBI Taxonomy" id="293958"/>
    <lineage>
        <taxon>Bacteria</taxon>
        <taxon>Pseudomonadati</taxon>
        <taxon>Pseudomonadota</taxon>
        <taxon>Alphaproteobacteria</taxon>
        <taxon>Hyphomicrobiales</taxon>
        <taxon>Rhizobiaceae</taxon>
        <taxon>Rhizobium/Agrobacterium group</taxon>
        <taxon>Rhizobium</taxon>
    </lineage>
</organism>
<dbReference type="PRINTS" id="PR00344">
    <property type="entry name" value="BCTRLSENSOR"/>
</dbReference>
<evidence type="ECO:0000256" key="7">
    <source>
        <dbReference type="ARBA" id="ARBA00022741"/>
    </source>
</evidence>
<dbReference type="GO" id="GO:0000155">
    <property type="term" value="F:phosphorelay sensor kinase activity"/>
    <property type="evidence" value="ECO:0007669"/>
    <property type="project" value="InterPro"/>
</dbReference>
<dbReference type="InterPro" id="IPR005467">
    <property type="entry name" value="His_kinase_dom"/>
</dbReference>
<dbReference type="Pfam" id="PF02518">
    <property type="entry name" value="HATPase_c"/>
    <property type="match status" value="1"/>
</dbReference>